<dbReference type="EMBL" id="BDIP01005261">
    <property type="protein sequence ID" value="GCA63836.1"/>
    <property type="molecule type" value="Genomic_DNA"/>
</dbReference>
<dbReference type="Pfam" id="PF00179">
    <property type="entry name" value="UQ_con"/>
    <property type="match status" value="1"/>
</dbReference>
<feature type="non-terminal residue" evidence="2">
    <location>
        <position position="129"/>
    </location>
</feature>
<comment type="caution">
    <text evidence="2">The sequence shown here is derived from an EMBL/GenBank/DDBJ whole genome shotgun (WGS) entry which is preliminary data.</text>
</comment>
<feature type="domain" description="UBC core" evidence="1">
    <location>
        <begin position="69"/>
        <end position="129"/>
    </location>
</feature>
<dbReference type="Gene3D" id="3.10.110.10">
    <property type="entry name" value="Ubiquitin Conjugating Enzyme"/>
    <property type="match status" value="1"/>
</dbReference>
<name>A0A391NV20_9EUKA</name>
<dbReference type="OrthoDB" id="7851174at2759"/>
<proteinExistence type="predicted"/>
<evidence type="ECO:0000313" key="3">
    <source>
        <dbReference type="Proteomes" id="UP000265618"/>
    </source>
</evidence>
<protein>
    <recommendedName>
        <fullName evidence="1">UBC core domain-containing protein</fullName>
    </recommendedName>
</protein>
<evidence type="ECO:0000259" key="1">
    <source>
        <dbReference type="PROSITE" id="PS50127"/>
    </source>
</evidence>
<accession>A0A391NV20</accession>
<dbReference type="AlphaFoldDB" id="A0A391NV20"/>
<dbReference type="PROSITE" id="PS50127">
    <property type="entry name" value="UBC_2"/>
    <property type="match status" value="1"/>
</dbReference>
<dbReference type="InterPro" id="IPR000608">
    <property type="entry name" value="UBC"/>
</dbReference>
<feature type="non-terminal residue" evidence="2">
    <location>
        <position position="1"/>
    </location>
</feature>
<dbReference type="InterPro" id="IPR016135">
    <property type="entry name" value="UBQ-conjugating_enzyme/RWD"/>
</dbReference>
<dbReference type="PANTHER" id="PTHR24067">
    <property type="entry name" value="UBIQUITIN-CONJUGATING ENZYME E2"/>
    <property type="match status" value="1"/>
</dbReference>
<dbReference type="InterPro" id="IPR050113">
    <property type="entry name" value="Ub_conjugating_enzyme"/>
</dbReference>
<organism evidence="2 3">
    <name type="scientific">Kipferlia bialata</name>
    <dbReference type="NCBI Taxonomy" id="797122"/>
    <lineage>
        <taxon>Eukaryota</taxon>
        <taxon>Metamonada</taxon>
        <taxon>Carpediemonas-like organisms</taxon>
        <taxon>Kipferlia</taxon>
    </lineage>
</organism>
<sequence length="129" mass="14396">VAGLERALADLNRSNNNIKASLKPVDSDVKLRAALTEVKKKQRDVASAISYKTQELRNIENELALQEKLVNDLQGQEYKDTQRDPLPNCCAGPEEGDLYHWQATIMGPPDSPYSGGVFFLDMVFPTDYP</sequence>
<reference evidence="2 3" key="1">
    <citation type="journal article" date="2018" name="PLoS ONE">
        <title>The draft genome of Kipferlia bialata reveals reductive genome evolution in fornicate parasites.</title>
        <authorList>
            <person name="Tanifuji G."/>
            <person name="Takabayashi S."/>
            <person name="Kume K."/>
            <person name="Takagi M."/>
            <person name="Nakayama T."/>
            <person name="Kamikawa R."/>
            <person name="Inagaki Y."/>
            <person name="Hashimoto T."/>
        </authorList>
    </citation>
    <scope>NUCLEOTIDE SEQUENCE [LARGE SCALE GENOMIC DNA]</scope>
    <source>
        <strain evidence="2">NY0173</strain>
    </source>
</reference>
<evidence type="ECO:0000313" key="2">
    <source>
        <dbReference type="EMBL" id="GCA63836.1"/>
    </source>
</evidence>
<dbReference type="Proteomes" id="UP000265618">
    <property type="component" value="Unassembled WGS sequence"/>
</dbReference>
<dbReference type="SUPFAM" id="SSF54495">
    <property type="entry name" value="UBC-like"/>
    <property type="match status" value="1"/>
</dbReference>
<gene>
    <name evidence="2" type="ORF">KIPB_012156</name>
</gene>
<keyword evidence="3" id="KW-1185">Reference proteome</keyword>